<dbReference type="InterPro" id="IPR003810">
    <property type="entry name" value="Mntp/YtaF"/>
</dbReference>
<gene>
    <name evidence="6" type="ORF">PghCCS26_02960</name>
</gene>
<sequence>MHWLSILGIGLASNLDNLGIGFSFGTRRIKIPIQSNLLIAALSTLSAYIAIRCGHLIATYSSPTFANAIGGSMIMAIGLWAIIKSLMATSRRKASNAQKSHRADQVGEVIITWKETWTLGIALSLNCIASGLGAGVTGVSAWGTTISVGAFSIITIALGSSLGHQISNTVVGKYSNAIGGIILICIGIYEIII</sequence>
<dbReference type="Pfam" id="PF02659">
    <property type="entry name" value="Mntp"/>
    <property type="match status" value="1"/>
</dbReference>
<proteinExistence type="predicted"/>
<comment type="caution">
    <text evidence="6">The sequence shown here is derived from an EMBL/GenBank/DDBJ whole genome shotgun (WGS) entry which is preliminary data.</text>
</comment>
<evidence type="ECO:0000256" key="4">
    <source>
        <dbReference type="ARBA" id="ARBA00023136"/>
    </source>
</evidence>
<dbReference type="Proteomes" id="UP001285921">
    <property type="component" value="Unassembled WGS sequence"/>
</dbReference>
<feature type="transmembrane region" description="Helical" evidence="5">
    <location>
        <begin position="37"/>
        <end position="58"/>
    </location>
</feature>
<evidence type="ECO:0000313" key="6">
    <source>
        <dbReference type="EMBL" id="GMK43169.1"/>
    </source>
</evidence>
<feature type="transmembrane region" description="Helical" evidence="5">
    <location>
        <begin position="6"/>
        <end position="25"/>
    </location>
</feature>
<keyword evidence="2 5" id="KW-0812">Transmembrane</keyword>
<name>A0ABQ6NGJ8_9BACL</name>
<evidence type="ECO:0000256" key="2">
    <source>
        <dbReference type="ARBA" id="ARBA00022692"/>
    </source>
</evidence>
<feature type="transmembrane region" description="Helical" evidence="5">
    <location>
        <begin position="64"/>
        <end position="83"/>
    </location>
</feature>
<organism evidence="6 7">
    <name type="scientific">Paenibacillus glycanilyticus</name>
    <dbReference type="NCBI Taxonomy" id="126569"/>
    <lineage>
        <taxon>Bacteria</taxon>
        <taxon>Bacillati</taxon>
        <taxon>Bacillota</taxon>
        <taxon>Bacilli</taxon>
        <taxon>Bacillales</taxon>
        <taxon>Paenibacillaceae</taxon>
        <taxon>Paenibacillus</taxon>
    </lineage>
</organism>
<evidence type="ECO:0000256" key="5">
    <source>
        <dbReference type="SAM" id="Phobius"/>
    </source>
</evidence>
<evidence type="ECO:0000256" key="3">
    <source>
        <dbReference type="ARBA" id="ARBA00022989"/>
    </source>
</evidence>
<feature type="transmembrane region" description="Helical" evidence="5">
    <location>
        <begin position="174"/>
        <end position="192"/>
    </location>
</feature>
<dbReference type="RefSeq" id="WP_317978554.1">
    <property type="nucleotide sequence ID" value="NZ_BTCL01000001.1"/>
</dbReference>
<keyword evidence="7" id="KW-1185">Reference proteome</keyword>
<dbReference type="PANTHER" id="PTHR35529">
    <property type="entry name" value="MANGANESE EFFLUX PUMP MNTP-RELATED"/>
    <property type="match status" value="1"/>
</dbReference>
<evidence type="ECO:0000313" key="7">
    <source>
        <dbReference type="Proteomes" id="UP001285921"/>
    </source>
</evidence>
<keyword evidence="1" id="KW-1003">Cell membrane</keyword>
<reference evidence="6 7" key="1">
    <citation type="submission" date="2023-05" db="EMBL/GenBank/DDBJ databases">
        <title>Draft genome of Paenibacillus sp. CCS26.</title>
        <authorList>
            <person name="Akita H."/>
            <person name="Shinto Y."/>
            <person name="Kimura Z."/>
        </authorList>
    </citation>
    <scope>NUCLEOTIDE SEQUENCE [LARGE SCALE GENOMIC DNA]</scope>
    <source>
        <strain evidence="6 7">CCS26</strain>
    </source>
</reference>
<accession>A0ABQ6NGJ8</accession>
<protein>
    <submittedName>
        <fullName evidence="6">Sporulation membrane protein YtaF</fullName>
    </submittedName>
</protein>
<feature type="transmembrane region" description="Helical" evidence="5">
    <location>
        <begin position="142"/>
        <end position="162"/>
    </location>
</feature>
<feature type="transmembrane region" description="Helical" evidence="5">
    <location>
        <begin position="117"/>
        <end position="136"/>
    </location>
</feature>
<dbReference type="EMBL" id="BTCL01000001">
    <property type="protein sequence ID" value="GMK43169.1"/>
    <property type="molecule type" value="Genomic_DNA"/>
</dbReference>
<evidence type="ECO:0000256" key="1">
    <source>
        <dbReference type="ARBA" id="ARBA00022475"/>
    </source>
</evidence>
<keyword evidence="4 5" id="KW-0472">Membrane</keyword>
<dbReference type="PANTHER" id="PTHR35529:SF2">
    <property type="entry name" value="SPORULATION PROTEIN YTAF-RELATED"/>
    <property type="match status" value="1"/>
</dbReference>
<keyword evidence="3 5" id="KW-1133">Transmembrane helix</keyword>